<evidence type="ECO:0000313" key="3">
    <source>
        <dbReference type="Proteomes" id="UP001642540"/>
    </source>
</evidence>
<comment type="caution">
    <text evidence="2">The sequence shown here is derived from an EMBL/GenBank/DDBJ whole genome shotgun (WGS) entry which is preliminary data.</text>
</comment>
<name>A0ABP1PIU4_9HEXA</name>
<gene>
    <name evidence="2" type="ORF">ODALV1_LOCUS495</name>
</gene>
<evidence type="ECO:0000256" key="1">
    <source>
        <dbReference type="SAM" id="Phobius"/>
    </source>
</evidence>
<proteinExistence type="predicted"/>
<reference evidence="2 3" key="1">
    <citation type="submission" date="2024-08" db="EMBL/GenBank/DDBJ databases">
        <authorList>
            <person name="Cucini C."/>
            <person name="Frati F."/>
        </authorList>
    </citation>
    <scope>NUCLEOTIDE SEQUENCE [LARGE SCALE GENOMIC DNA]</scope>
</reference>
<accession>A0ABP1PIU4</accession>
<keyword evidence="3" id="KW-1185">Reference proteome</keyword>
<dbReference type="Proteomes" id="UP001642540">
    <property type="component" value="Unassembled WGS sequence"/>
</dbReference>
<keyword evidence="1" id="KW-1133">Transmembrane helix</keyword>
<feature type="transmembrane region" description="Helical" evidence="1">
    <location>
        <begin position="6"/>
        <end position="29"/>
    </location>
</feature>
<dbReference type="Gene3D" id="3.30.70.2800">
    <property type="match status" value="1"/>
</dbReference>
<dbReference type="EMBL" id="CAXLJM020000002">
    <property type="protein sequence ID" value="CAL8068855.1"/>
    <property type="molecule type" value="Genomic_DNA"/>
</dbReference>
<protein>
    <submittedName>
        <fullName evidence="2">Uncharacterized protein</fullName>
    </submittedName>
</protein>
<keyword evidence="1" id="KW-0472">Membrane</keyword>
<evidence type="ECO:0000313" key="2">
    <source>
        <dbReference type="EMBL" id="CAL8068855.1"/>
    </source>
</evidence>
<organism evidence="2 3">
    <name type="scientific">Orchesella dallaii</name>
    <dbReference type="NCBI Taxonomy" id="48710"/>
    <lineage>
        <taxon>Eukaryota</taxon>
        <taxon>Metazoa</taxon>
        <taxon>Ecdysozoa</taxon>
        <taxon>Arthropoda</taxon>
        <taxon>Hexapoda</taxon>
        <taxon>Collembola</taxon>
        <taxon>Entomobryomorpha</taxon>
        <taxon>Entomobryoidea</taxon>
        <taxon>Orchesellidae</taxon>
        <taxon>Orchesellinae</taxon>
        <taxon>Orchesella</taxon>
    </lineage>
</organism>
<keyword evidence="1" id="KW-0812">Transmembrane</keyword>
<sequence>MTIDTSFGRISTSFSLTKAVTLTLVLILIKLSNLPLNRSECCRPDVSGYCFDCSLPTFMYCAAGNGSCNIFGCNCDDECRAPPEGKQACASSWNFFYSTCHLIDKVDKC</sequence>